<dbReference type="Gene3D" id="3.30.30.10">
    <property type="entry name" value="Knottin, scorpion toxin-like"/>
    <property type="match status" value="1"/>
</dbReference>
<feature type="chain" id="PRO_5016304547" description="Invertebrate defensins family profile domain-containing protein" evidence="2">
    <location>
        <begin position="21"/>
        <end position="142"/>
    </location>
</feature>
<name>A0A316VQ95_9BASI</name>
<keyword evidence="2" id="KW-0732">Signal</keyword>
<dbReference type="OrthoDB" id="4245109at2759"/>
<dbReference type="InParanoid" id="A0A316VQ95"/>
<dbReference type="Proteomes" id="UP000245771">
    <property type="component" value="Unassembled WGS sequence"/>
</dbReference>
<sequence length="142" mass="15142">MKFFTAFTILAITIAASISAAPSSNGTFSIVERDTPTCWLDDKIGGTCDFKCGQRGAKSGSCKTGTCVCSYSKRNELPSTEEHTQAKRDIEVQQFHKRWSCQIGEIGGKGLSNSLCSASCADASGGKKDGYCDKNDTCICKA</sequence>
<evidence type="ECO:0000313" key="4">
    <source>
        <dbReference type="Proteomes" id="UP000245771"/>
    </source>
</evidence>
<feature type="signal peptide" evidence="2">
    <location>
        <begin position="1"/>
        <end position="20"/>
    </location>
</feature>
<organism evidence="3 4">
    <name type="scientific">Meira miltonrushii</name>
    <dbReference type="NCBI Taxonomy" id="1280837"/>
    <lineage>
        <taxon>Eukaryota</taxon>
        <taxon>Fungi</taxon>
        <taxon>Dikarya</taxon>
        <taxon>Basidiomycota</taxon>
        <taxon>Ustilaginomycotina</taxon>
        <taxon>Exobasidiomycetes</taxon>
        <taxon>Exobasidiales</taxon>
        <taxon>Brachybasidiaceae</taxon>
        <taxon>Meira</taxon>
    </lineage>
</organism>
<dbReference type="InterPro" id="IPR036574">
    <property type="entry name" value="Scorpion_toxin-like_sf"/>
</dbReference>
<evidence type="ECO:0000313" key="3">
    <source>
        <dbReference type="EMBL" id="PWN38593.1"/>
    </source>
</evidence>
<dbReference type="EMBL" id="KZ819602">
    <property type="protein sequence ID" value="PWN38593.1"/>
    <property type="molecule type" value="Genomic_DNA"/>
</dbReference>
<accession>A0A316VQ95</accession>
<evidence type="ECO:0000256" key="1">
    <source>
        <dbReference type="ARBA" id="ARBA00007085"/>
    </source>
</evidence>
<reference evidence="3 4" key="1">
    <citation type="journal article" date="2018" name="Mol. Biol. Evol.">
        <title>Broad Genomic Sampling Reveals a Smut Pathogenic Ancestry of the Fungal Clade Ustilaginomycotina.</title>
        <authorList>
            <person name="Kijpornyongpan T."/>
            <person name="Mondo S.J."/>
            <person name="Barry K."/>
            <person name="Sandor L."/>
            <person name="Lee J."/>
            <person name="Lipzen A."/>
            <person name="Pangilinan J."/>
            <person name="LaButti K."/>
            <person name="Hainaut M."/>
            <person name="Henrissat B."/>
            <person name="Grigoriev I.V."/>
            <person name="Spatafora J.W."/>
            <person name="Aime M.C."/>
        </authorList>
    </citation>
    <scope>NUCLEOTIDE SEQUENCE [LARGE SCALE GENOMIC DNA]</scope>
    <source>
        <strain evidence="3 4">MCA 3882</strain>
    </source>
</reference>
<protein>
    <recommendedName>
        <fullName evidence="5">Invertebrate defensins family profile domain-containing protein</fullName>
    </recommendedName>
</protein>
<dbReference type="GeneID" id="37023905"/>
<comment type="similarity">
    <text evidence="1">Belongs to the invertebrate defensin family.</text>
</comment>
<dbReference type="RefSeq" id="XP_025358895.1">
    <property type="nucleotide sequence ID" value="XM_025502124.1"/>
</dbReference>
<gene>
    <name evidence="3" type="ORF">FA14DRAFT_28200</name>
</gene>
<evidence type="ECO:0000256" key="2">
    <source>
        <dbReference type="SAM" id="SignalP"/>
    </source>
</evidence>
<dbReference type="AlphaFoldDB" id="A0A316VQ95"/>
<evidence type="ECO:0008006" key="5">
    <source>
        <dbReference type="Google" id="ProtNLM"/>
    </source>
</evidence>
<proteinExistence type="inferred from homology"/>
<keyword evidence="4" id="KW-1185">Reference proteome</keyword>